<dbReference type="AlphaFoldDB" id="A0A1L6R9X3"/>
<gene>
    <name evidence="1" type="ORF">FOL01_0456</name>
</gene>
<accession>A0A1L6R9X3</accession>
<dbReference type="Pfam" id="PF10665">
    <property type="entry name" value="Minor_capsid_1"/>
    <property type="match status" value="1"/>
</dbReference>
<sequence length="115" mass="13289">MFVDKRLLVHTVNVAKPTPTKDRTLYGEHVEPTWQVLNHVRFQDVISTQGTDNNKDRSKPAKLFVYPQYTPEATFDDSWIGGKVMFNSTVHKITNIKYFGYPFSDGVFSYEIEVV</sequence>
<dbReference type="EMBL" id="CP014332">
    <property type="protein sequence ID" value="APS41315.1"/>
    <property type="molecule type" value="Genomic_DNA"/>
</dbReference>
<dbReference type="Proteomes" id="UP000185473">
    <property type="component" value="Chromosome"/>
</dbReference>
<evidence type="ECO:0000313" key="2">
    <source>
        <dbReference type="Proteomes" id="UP000185473"/>
    </source>
</evidence>
<dbReference type="STRING" id="1631871.FOL01_0456"/>
<protein>
    <recommendedName>
        <fullName evidence="3">Minor capsid protein</fullName>
    </recommendedName>
</protein>
<proteinExistence type="predicted"/>
<reference evidence="1 2" key="1">
    <citation type="submission" date="2016-02" db="EMBL/GenBank/DDBJ databases">
        <title>Complete Genome Sequence of Weissella jogaejeotgali FOL01.</title>
        <authorList>
            <person name="Lee J.-H."/>
            <person name="Ku H.-J."/>
        </authorList>
    </citation>
    <scope>NUCLEOTIDE SEQUENCE [LARGE SCALE GENOMIC DNA]</scope>
    <source>
        <strain evidence="1 2">FOL01</strain>
    </source>
</reference>
<name>A0A1L6R9X3_9LACO</name>
<organism evidence="1 2">
    <name type="scientific">Weissella jogaejeotgali</name>
    <dbReference type="NCBI Taxonomy" id="1631871"/>
    <lineage>
        <taxon>Bacteria</taxon>
        <taxon>Bacillati</taxon>
        <taxon>Bacillota</taxon>
        <taxon>Bacilli</taxon>
        <taxon>Lactobacillales</taxon>
        <taxon>Lactobacillaceae</taxon>
        <taxon>Weissella</taxon>
    </lineage>
</organism>
<dbReference type="RefSeq" id="WP_075269153.1">
    <property type="nucleotide sequence ID" value="NZ_CP014332.1"/>
</dbReference>
<keyword evidence="2" id="KW-1185">Reference proteome</keyword>
<evidence type="ECO:0000313" key="1">
    <source>
        <dbReference type="EMBL" id="APS41315.1"/>
    </source>
</evidence>
<dbReference type="KEGG" id="wjo:FOL01_0456"/>
<dbReference type="OrthoDB" id="2183780at2"/>
<evidence type="ECO:0008006" key="3">
    <source>
        <dbReference type="Google" id="ProtNLM"/>
    </source>
</evidence>
<dbReference type="InterPro" id="IPR019612">
    <property type="entry name" value="Minor_capsid_put"/>
</dbReference>